<dbReference type="SUPFAM" id="SSF52540">
    <property type="entry name" value="P-loop containing nucleoside triphosphate hydrolases"/>
    <property type="match status" value="1"/>
</dbReference>
<comment type="similarity">
    <text evidence="1">Belongs to the ABC transporter superfamily.</text>
</comment>
<accession>D2EGI6</accession>
<proteinExistence type="inferred from homology"/>
<dbReference type="InterPro" id="IPR003439">
    <property type="entry name" value="ABC_transporter-like_ATP-bd"/>
</dbReference>
<evidence type="ECO:0000256" key="1">
    <source>
        <dbReference type="ARBA" id="ARBA00005417"/>
    </source>
</evidence>
<dbReference type="Proteomes" id="UP000009375">
    <property type="component" value="Unassembled WGS sequence"/>
</dbReference>
<dbReference type="CDD" id="cd03230">
    <property type="entry name" value="ABC_DR_subfamily_A"/>
    <property type="match status" value="1"/>
</dbReference>
<dbReference type="EMBL" id="GG730075">
    <property type="protein sequence ID" value="EEZ92523.1"/>
    <property type="molecule type" value="Genomic_DNA"/>
</dbReference>
<reference evidence="6 7" key="1">
    <citation type="journal article" date="2010" name="Proc. Natl. Acad. Sci. U.S.A.">
        <title>Enigmatic, ultrasmall, uncultivated Archaea.</title>
        <authorList>
            <person name="Baker B.J."/>
            <person name="Comolli L.R."/>
            <person name="Dick G.J."/>
            <person name="Hauser L.J."/>
            <person name="Hyatt D."/>
            <person name="Dill B.D."/>
            <person name="Land M.L."/>
            <person name="Verberkmoes N.C."/>
            <person name="Hettich R.L."/>
            <person name="Banfield J.F."/>
        </authorList>
    </citation>
    <scope>NUCLEOTIDE SEQUENCE [LARGE SCALE GENOMIC DNA]</scope>
</reference>
<evidence type="ECO:0000256" key="4">
    <source>
        <dbReference type="ARBA" id="ARBA00022840"/>
    </source>
</evidence>
<keyword evidence="4" id="KW-0067">ATP-binding</keyword>
<name>D2EGI6_PARA4</name>
<dbReference type="GO" id="GO:0005524">
    <property type="term" value="F:ATP binding"/>
    <property type="evidence" value="ECO:0007669"/>
    <property type="project" value="UniProtKB-KW"/>
</dbReference>
<evidence type="ECO:0000256" key="3">
    <source>
        <dbReference type="ARBA" id="ARBA00022741"/>
    </source>
</evidence>
<dbReference type="InterPro" id="IPR003593">
    <property type="entry name" value="AAA+_ATPase"/>
</dbReference>
<protein>
    <submittedName>
        <fullName evidence="6">ABC transporter related protein</fullName>
    </submittedName>
</protein>
<dbReference type="PANTHER" id="PTHR42711">
    <property type="entry name" value="ABC TRANSPORTER ATP-BINDING PROTEIN"/>
    <property type="match status" value="1"/>
</dbReference>
<dbReference type="GO" id="GO:0016887">
    <property type="term" value="F:ATP hydrolysis activity"/>
    <property type="evidence" value="ECO:0007669"/>
    <property type="project" value="InterPro"/>
</dbReference>
<dbReference type="SMART" id="SM00382">
    <property type="entry name" value="AAA"/>
    <property type="match status" value="1"/>
</dbReference>
<dbReference type="InterPro" id="IPR050763">
    <property type="entry name" value="ABC_transporter_ATP-binding"/>
</dbReference>
<dbReference type="InterPro" id="IPR027417">
    <property type="entry name" value="P-loop_NTPase"/>
</dbReference>
<dbReference type="PANTHER" id="PTHR42711:SF5">
    <property type="entry name" value="ABC TRANSPORTER ATP-BINDING PROTEIN NATA"/>
    <property type="match status" value="1"/>
</dbReference>
<feature type="domain" description="ABC transporter" evidence="5">
    <location>
        <begin position="6"/>
        <end position="244"/>
    </location>
</feature>
<dbReference type="Pfam" id="PF00005">
    <property type="entry name" value="ABC_tran"/>
    <property type="match status" value="1"/>
</dbReference>
<evidence type="ECO:0000256" key="2">
    <source>
        <dbReference type="ARBA" id="ARBA00022448"/>
    </source>
</evidence>
<evidence type="ECO:0000259" key="5">
    <source>
        <dbReference type="PROSITE" id="PS50893"/>
    </source>
</evidence>
<dbReference type="AlphaFoldDB" id="D2EGI6"/>
<dbReference type="PROSITE" id="PS50893">
    <property type="entry name" value="ABC_TRANSPORTER_2"/>
    <property type="match status" value="1"/>
</dbReference>
<keyword evidence="2" id="KW-0813">Transport</keyword>
<organism evidence="6 7">
    <name type="scientific">Candidatus Parvarchaeum acidiphilum ARMAN-4</name>
    <dbReference type="NCBI Taxonomy" id="662760"/>
    <lineage>
        <taxon>Archaea</taxon>
        <taxon>Candidatus Parvarchaeota</taxon>
        <taxon>Candidatus Parvarchaeum</taxon>
    </lineage>
</organism>
<dbReference type="Gene3D" id="3.40.50.300">
    <property type="entry name" value="P-loop containing nucleotide triphosphate hydrolases"/>
    <property type="match status" value="1"/>
</dbReference>
<evidence type="ECO:0000313" key="7">
    <source>
        <dbReference type="Proteomes" id="UP000009375"/>
    </source>
</evidence>
<evidence type="ECO:0000313" key="6">
    <source>
        <dbReference type="EMBL" id="EEZ92523.1"/>
    </source>
</evidence>
<gene>
    <name evidence="6" type="ORF">BJBARM4_0885</name>
</gene>
<sequence length="317" mass="35605">MENVAVRIRNLSKTYTNGGKTTKALKNINLDIKEGEILGVLGPNGAGKTTLINILATLLIPDKGTINAFGIDVLKEANKFREIIGYAGQDSEKSAYYRLTAFETLIYFAYTFRDVKKGDIEREIKYISKKIGFSRKLNSEFSTLSGGEKQALIIMRVLVHKPRLCFLDEPSKSLDPVTAKKFRAFLKDFVRKEKITTIVTTHNMSEAEEICDRIVLINKGKIKFIGTPLEFKNIMNYTDKITLDTRLNKLLIAKLKKIPSIVKIKKTTKSTVIYTNKVNLSLLALTSILKNEKLEPKMTVKSATVEDAFVKVMGNGK</sequence>
<keyword evidence="3" id="KW-0547">Nucleotide-binding</keyword>